<accession>A0A7W3JLW2</accession>
<sequence length="198" mass="21822">MIDSAPSLREQHISATAQRLRATARKHTATVGLAGFTIEELCEEVGVSRRTFFNYFASKENAVLGISLRSDVSDLDDAYVAGGPTGNLIQDLAELQAVRWERMDMHSSELDSVAAALDREPALLSSLLDLVAKSDRDDIARTEEREKFFPGDERAVTAVRLVGSLMRPTVAEYLSGADYDFRTLLFARLEIARELLAG</sequence>
<organism evidence="4 5">
    <name type="scientific">Microbacterium halimionae</name>
    <dbReference type="NCBI Taxonomy" id="1526413"/>
    <lineage>
        <taxon>Bacteria</taxon>
        <taxon>Bacillati</taxon>
        <taxon>Actinomycetota</taxon>
        <taxon>Actinomycetes</taxon>
        <taxon>Micrococcales</taxon>
        <taxon>Microbacteriaceae</taxon>
        <taxon>Microbacterium</taxon>
    </lineage>
</organism>
<evidence type="ECO:0000313" key="4">
    <source>
        <dbReference type="EMBL" id="MBA8815223.1"/>
    </source>
</evidence>
<dbReference type="RefSeq" id="WP_167044108.1">
    <property type="nucleotide sequence ID" value="NZ_JAAOZB010000001.1"/>
</dbReference>
<keyword evidence="5" id="KW-1185">Reference proteome</keyword>
<dbReference type="Pfam" id="PF00440">
    <property type="entry name" value="TetR_N"/>
    <property type="match status" value="1"/>
</dbReference>
<keyword evidence="1 2" id="KW-0238">DNA-binding</keyword>
<dbReference type="InterPro" id="IPR023772">
    <property type="entry name" value="DNA-bd_HTH_TetR-type_CS"/>
</dbReference>
<dbReference type="PROSITE" id="PS50977">
    <property type="entry name" value="HTH_TETR_2"/>
    <property type="match status" value="1"/>
</dbReference>
<dbReference type="EMBL" id="JACGWY010000001">
    <property type="protein sequence ID" value="MBA8815223.1"/>
    <property type="molecule type" value="Genomic_DNA"/>
</dbReference>
<protein>
    <submittedName>
        <fullName evidence="4">AcrR family transcriptional regulator</fullName>
    </submittedName>
</protein>
<evidence type="ECO:0000259" key="3">
    <source>
        <dbReference type="PROSITE" id="PS50977"/>
    </source>
</evidence>
<evidence type="ECO:0000256" key="2">
    <source>
        <dbReference type="PROSITE-ProRule" id="PRU00335"/>
    </source>
</evidence>
<reference evidence="4 5" key="1">
    <citation type="submission" date="2020-07" db="EMBL/GenBank/DDBJ databases">
        <title>Sequencing the genomes of 1000 actinobacteria strains.</title>
        <authorList>
            <person name="Klenk H.-P."/>
        </authorList>
    </citation>
    <scope>NUCLEOTIDE SEQUENCE [LARGE SCALE GENOMIC DNA]</scope>
    <source>
        <strain evidence="4 5">DSM 27576</strain>
    </source>
</reference>
<gene>
    <name evidence="4" type="ORF">FHX48_000275</name>
</gene>
<dbReference type="SUPFAM" id="SSF46689">
    <property type="entry name" value="Homeodomain-like"/>
    <property type="match status" value="1"/>
</dbReference>
<evidence type="ECO:0000313" key="5">
    <source>
        <dbReference type="Proteomes" id="UP000526083"/>
    </source>
</evidence>
<dbReference type="InterPro" id="IPR001647">
    <property type="entry name" value="HTH_TetR"/>
</dbReference>
<feature type="domain" description="HTH tetR-type" evidence="3">
    <location>
        <begin position="14"/>
        <end position="74"/>
    </location>
</feature>
<dbReference type="GO" id="GO:0003677">
    <property type="term" value="F:DNA binding"/>
    <property type="evidence" value="ECO:0007669"/>
    <property type="project" value="UniProtKB-UniRule"/>
</dbReference>
<dbReference type="AlphaFoldDB" id="A0A7W3JLW2"/>
<name>A0A7W3JLW2_9MICO</name>
<feature type="DNA-binding region" description="H-T-H motif" evidence="2">
    <location>
        <begin position="37"/>
        <end position="56"/>
    </location>
</feature>
<dbReference type="Gene3D" id="1.10.357.10">
    <property type="entry name" value="Tetracycline Repressor, domain 2"/>
    <property type="match status" value="1"/>
</dbReference>
<evidence type="ECO:0000256" key="1">
    <source>
        <dbReference type="ARBA" id="ARBA00023125"/>
    </source>
</evidence>
<dbReference type="PROSITE" id="PS01081">
    <property type="entry name" value="HTH_TETR_1"/>
    <property type="match status" value="1"/>
</dbReference>
<proteinExistence type="predicted"/>
<dbReference type="Proteomes" id="UP000526083">
    <property type="component" value="Unassembled WGS sequence"/>
</dbReference>
<dbReference type="InterPro" id="IPR009057">
    <property type="entry name" value="Homeodomain-like_sf"/>
</dbReference>
<comment type="caution">
    <text evidence="4">The sequence shown here is derived from an EMBL/GenBank/DDBJ whole genome shotgun (WGS) entry which is preliminary data.</text>
</comment>